<organism evidence="2 3">
    <name type="scientific">Hibiscus sabdariffa</name>
    <name type="common">roselle</name>
    <dbReference type="NCBI Taxonomy" id="183260"/>
    <lineage>
        <taxon>Eukaryota</taxon>
        <taxon>Viridiplantae</taxon>
        <taxon>Streptophyta</taxon>
        <taxon>Embryophyta</taxon>
        <taxon>Tracheophyta</taxon>
        <taxon>Spermatophyta</taxon>
        <taxon>Magnoliopsida</taxon>
        <taxon>eudicotyledons</taxon>
        <taxon>Gunneridae</taxon>
        <taxon>Pentapetalae</taxon>
        <taxon>rosids</taxon>
        <taxon>malvids</taxon>
        <taxon>Malvales</taxon>
        <taxon>Malvaceae</taxon>
        <taxon>Malvoideae</taxon>
        <taxon>Hibiscus</taxon>
    </lineage>
</organism>
<evidence type="ECO:0000256" key="1">
    <source>
        <dbReference type="SAM" id="MobiDB-lite"/>
    </source>
</evidence>
<sequence length="96" mass="10458">MSMFYRSLTIKNEVIDKRIGARSVSLDGTCENGSGSSKRNMVNAMSKSLYGEAKKDLSEDMEKRASHLSESEEVVSRVERCSDGIGGKPLGAVKEP</sequence>
<keyword evidence="3" id="KW-1185">Reference proteome</keyword>
<name>A0ABR2EAQ5_9ROSI</name>
<accession>A0ABR2EAQ5</accession>
<protein>
    <submittedName>
        <fullName evidence="2">Uncharacterized protein</fullName>
    </submittedName>
</protein>
<reference evidence="2 3" key="1">
    <citation type="journal article" date="2024" name="G3 (Bethesda)">
        <title>Genome assembly of Hibiscus sabdariffa L. provides insights into metabolisms of medicinal natural products.</title>
        <authorList>
            <person name="Kim T."/>
        </authorList>
    </citation>
    <scope>NUCLEOTIDE SEQUENCE [LARGE SCALE GENOMIC DNA]</scope>
    <source>
        <strain evidence="2">TK-2024</strain>
        <tissue evidence="2">Old leaves</tissue>
    </source>
</reference>
<dbReference type="Proteomes" id="UP001472677">
    <property type="component" value="Unassembled WGS sequence"/>
</dbReference>
<proteinExistence type="predicted"/>
<gene>
    <name evidence="2" type="ORF">V6N12_031320</name>
</gene>
<feature type="region of interest" description="Disordered" evidence="1">
    <location>
        <begin position="54"/>
        <end position="96"/>
    </location>
</feature>
<dbReference type="EMBL" id="JBBPBM010000019">
    <property type="protein sequence ID" value="KAK8554356.1"/>
    <property type="molecule type" value="Genomic_DNA"/>
</dbReference>
<evidence type="ECO:0000313" key="3">
    <source>
        <dbReference type="Proteomes" id="UP001472677"/>
    </source>
</evidence>
<evidence type="ECO:0000313" key="2">
    <source>
        <dbReference type="EMBL" id="KAK8554356.1"/>
    </source>
</evidence>
<feature type="compositionally biased region" description="Basic and acidic residues" evidence="1">
    <location>
        <begin position="54"/>
        <end position="82"/>
    </location>
</feature>
<comment type="caution">
    <text evidence="2">The sequence shown here is derived from an EMBL/GenBank/DDBJ whole genome shotgun (WGS) entry which is preliminary data.</text>
</comment>